<evidence type="ECO:0000256" key="1">
    <source>
        <dbReference type="SAM" id="MobiDB-lite"/>
    </source>
</evidence>
<dbReference type="Proteomes" id="UP000838756">
    <property type="component" value="Unassembled WGS sequence"/>
</dbReference>
<proteinExistence type="predicted"/>
<sequence length="78" mass="8197">MVVKTLDIIINKSMLDPNSTILGRLYPAVRLDSLNVVCPPGWGSTNAAFTGAGSPFQHLGTPTSIGSPSDVHRPVRGP</sequence>
<accession>A0A8S4RIK0</accession>
<evidence type="ECO:0000313" key="2">
    <source>
        <dbReference type="EMBL" id="CAH2237100.1"/>
    </source>
</evidence>
<comment type="caution">
    <text evidence="2">The sequence shown here is derived from an EMBL/GenBank/DDBJ whole genome shotgun (WGS) entry which is preliminary data.</text>
</comment>
<reference evidence="2" key="1">
    <citation type="submission" date="2022-03" db="EMBL/GenBank/DDBJ databases">
        <authorList>
            <person name="Lindestad O."/>
        </authorList>
    </citation>
    <scope>NUCLEOTIDE SEQUENCE</scope>
</reference>
<dbReference type="EMBL" id="CAKXAJ010025248">
    <property type="protein sequence ID" value="CAH2237100.1"/>
    <property type="molecule type" value="Genomic_DNA"/>
</dbReference>
<dbReference type="AlphaFoldDB" id="A0A8S4RIK0"/>
<keyword evidence="3" id="KW-1185">Reference proteome</keyword>
<feature type="region of interest" description="Disordered" evidence="1">
    <location>
        <begin position="59"/>
        <end position="78"/>
    </location>
</feature>
<name>A0A8S4RIK0_9NEOP</name>
<protein>
    <submittedName>
        <fullName evidence="2">Jg27674 protein</fullName>
    </submittedName>
</protein>
<gene>
    <name evidence="2" type="primary">jg27674</name>
    <name evidence="2" type="ORF">PAEG_LOCUS14405</name>
</gene>
<organism evidence="2 3">
    <name type="scientific">Pararge aegeria aegeria</name>
    <dbReference type="NCBI Taxonomy" id="348720"/>
    <lineage>
        <taxon>Eukaryota</taxon>
        <taxon>Metazoa</taxon>
        <taxon>Ecdysozoa</taxon>
        <taxon>Arthropoda</taxon>
        <taxon>Hexapoda</taxon>
        <taxon>Insecta</taxon>
        <taxon>Pterygota</taxon>
        <taxon>Neoptera</taxon>
        <taxon>Endopterygota</taxon>
        <taxon>Lepidoptera</taxon>
        <taxon>Glossata</taxon>
        <taxon>Ditrysia</taxon>
        <taxon>Papilionoidea</taxon>
        <taxon>Nymphalidae</taxon>
        <taxon>Satyrinae</taxon>
        <taxon>Satyrini</taxon>
        <taxon>Parargina</taxon>
        <taxon>Pararge</taxon>
    </lineage>
</organism>
<evidence type="ECO:0000313" key="3">
    <source>
        <dbReference type="Proteomes" id="UP000838756"/>
    </source>
</evidence>